<dbReference type="GO" id="GO:0043709">
    <property type="term" value="P:cell adhesion involved in single-species biofilm formation"/>
    <property type="evidence" value="ECO:0007669"/>
    <property type="project" value="TreeGrafter"/>
</dbReference>
<dbReference type="OrthoDB" id="9812260at2"/>
<accession>A0A1T4VWE6</accession>
<dbReference type="InterPro" id="IPR007487">
    <property type="entry name" value="ABC_transpt-TYRBP-like"/>
</dbReference>
<dbReference type="Gene3D" id="3.30.70.270">
    <property type="match status" value="1"/>
</dbReference>
<dbReference type="InterPro" id="IPR043128">
    <property type="entry name" value="Rev_trsase/Diguanyl_cyclase"/>
</dbReference>
<dbReference type="Gene3D" id="3.40.50.2300">
    <property type="match status" value="2"/>
</dbReference>
<evidence type="ECO:0000259" key="4">
    <source>
        <dbReference type="PROSITE" id="PS50887"/>
    </source>
</evidence>
<feature type="domain" description="GGDEF" evidence="4">
    <location>
        <begin position="458"/>
        <end position="594"/>
    </location>
</feature>
<evidence type="ECO:0000256" key="1">
    <source>
        <dbReference type="ARBA" id="ARBA00012528"/>
    </source>
</evidence>
<evidence type="ECO:0000256" key="3">
    <source>
        <dbReference type="SAM" id="Phobius"/>
    </source>
</evidence>
<evidence type="ECO:0000313" key="6">
    <source>
        <dbReference type="Proteomes" id="UP000190162"/>
    </source>
</evidence>
<name>A0A1T4VWE6_9GAMM</name>
<dbReference type="SMART" id="SM00267">
    <property type="entry name" value="GGDEF"/>
    <property type="match status" value="1"/>
</dbReference>
<dbReference type="PANTHER" id="PTHR45138:SF9">
    <property type="entry name" value="DIGUANYLATE CYCLASE DGCM-RELATED"/>
    <property type="match status" value="1"/>
</dbReference>
<dbReference type="EMBL" id="FUXU01000113">
    <property type="protein sequence ID" value="SKA69229.1"/>
    <property type="molecule type" value="Genomic_DNA"/>
</dbReference>
<dbReference type="PANTHER" id="PTHR45138">
    <property type="entry name" value="REGULATORY COMPONENTS OF SENSORY TRANSDUCTION SYSTEM"/>
    <property type="match status" value="1"/>
</dbReference>
<dbReference type="SUPFAM" id="SSF55073">
    <property type="entry name" value="Nucleotide cyclase"/>
    <property type="match status" value="1"/>
</dbReference>
<dbReference type="NCBIfam" id="TIGR00254">
    <property type="entry name" value="GGDEF"/>
    <property type="match status" value="1"/>
</dbReference>
<dbReference type="GO" id="GO:0005886">
    <property type="term" value="C:plasma membrane"/>
    <property type="evidence" value="ECO:0007669"/>
    <property type="project" value="TreeGrafter"/>
</dbReference>
<dbReference type="InterPro" id="IPR029787">
    <property type="entry name" value="Nucleotide_cyclase"/>
</dbReference>
<proteinExistence type="predicted"/>
<protein>
    <recommendedName>
        <fullName evidence="1">diguanylate cyclase</fullName>
        <ecNumber evidence="1">2.7.7.65</ecNumber>
    </recommendedName>
</protein>
<dbReference type="GO" id="GO:1902201">
    <property type="term" value="P:negative regulation of bacterial-type flagellum-dependent cell motility"/>
    <property type="evidence" value="ECO:0007669"/>
    <property type="project" value="TreeGrafter"/>
</dbReference>
<reference evidence="6" key="1">
    <citation type="submission" date="2017-02" db="EMBL/GenBank/DDBJ databases">
        <authorList>
            <person name="Varghese N."/>
            <person name="Submissions S."/>
        </authorList>
    </citation>
    <scope>NUCLEOTIDE SEQUENCE [LARGE SCALE GENOMIC DNA]</scope>
    <source>
        <strain evidence="6">DSM 22720</strain>
    </source>
</reference>
<keyword evidence="3" id="KW-0812">Transmembrane</keyword>
<dbReference type="Pfam" id="PF00990">
    <property type="entry name" value="GGDEF"/>
    <property type="match status" value="1"/>
</dbReference>
<dbReference type="CDD" id="cd01949">
    <property type="entry name" value="GGDEF"/>
    <property type="match status" value="1"/>
</dbReference>
<dbReference type="EC" id="2.7.7.65" evidence="1"/>
<keyword evidence="3" id="KW-0472">Membrane</keyword>
<dbReference type="Proteomes" id="UP000190162">
    <property type="component" value="Unassembled WGS sequence"/>
</dbReference>
<dbReference type="PROSITE" id="PS50887">
    <property type="entry name" value="GGDEF"/>
    <property type="match status" value="1"/>
</dbReference>
<evidence type="ECO:0000256" key="2">
    <source>
        <dbReference type="ARBA" id="ARBA00034247"/>
    </source>
</evidence>
<dbReference type="GO" id="GO:0052621">
    <property type="term" value="F:diguanylate cyclase activity"/>
    <property type="evidence" value="ECO:0007669"/>
    <property type="project" value="UniProtKB-EC"/>
</dbReference>
<gene>
    <name evidence="5" type="ORF">SAMN02745132_04425</name>
</gene>
<sequence>MTRLVRSRLFALSQHAKVKHFFVICFIALSMNTGVSASEVEIPDLSVSNGQHVLYINSFHRGYGWSDEIETGLRETFATSANPIELSVVYLDSRRFDPVEINSKVADILALKNVINTIDLVVTSDKAAIDFALENQSTLFPDQPIIFSAINTQSSEFIRNNDNVTGISEYTNYLQSVELALSLHPQTQAIAFIGSSKELYDRNVLDIVKRNVASSIEEKVETDFLIDLSIDELDAALSELPSNTLVFMLASTLPKQEGGQYSPAETARILSSITPHPTYTYWHSHIGHGAIGGQIVTGHSQGSAAALLALEILQAPNSDLPALRPAPSSFFFDLDEMKKQGIDKAALPTGTRFIHYQPPIWQEYKTEALTTLVIIFGLLSVVLAFFLLARKQTETIHQISDENIELNNALEHNQEVLEDVAHQLEEVTIIDEQTGLANKRHFNDILDKELRRASRYKTPISLLLISLDDFESYTKNYGEEKANKAIRDVAQIFSKTCQRSSDVLTYLTLAHYAVILPHTSRDNALIVCEKLHSTLKETNIPFVTSQTGALTLSIGLSSLEGTDERVSPQHMYNTSEVLRAAAEKGNGNVTKADIIATNWDSNSSAGR</sequence>
<dbReference type="InterPro" id="IPR050469">
    <property type="entry name" value="Diguanylate_Cyclase"/>
</dbReference>
<comment type="catalytic activity">
    <reaction evidence="2">
        <text>2 GTP = 3',3'-c-di-GMP + 2 diphosphate</text>
        <dbReference type="Rhea" id="RHEA:24898"/>
        <dbReference type="ChEBI" id="CHEBI:33019"/>
        <dbReference type="ChEBI" id="CHEBI:37565"/>
        <dbReference type="ChEBI" id="CHEBI:58805"/>
        <dbReference type="EC" id="2.7.7.65"/>
    </reaction>
</comment>
<keyword evidence="6" id="KW-1185">Reference proteome</keyword>
<evidence type="ECO:0000313" key="5">
    <source>
        <dbReference type="EMBL" id="SKA69229.1"/>
    </source>
</evidence>
<dbReference type="Pfam" id="PF04392">
    <property type="entry name" value="ABC_sub_bind"/>
    <property type="match status" value="1"/>
</dbReference>
<dbReference type="InterPro" id="IPR000160">
    <property type="entry name" value="GGDEF_dom"/>
</dbReference>
<keyword evidence="3" id="KW-1133">Transmembrane helix</keyword>
<dbReference type="AlphaFoldDB" id="A0A1T4VWE6"/>
<feature type="transmembrane region" description="Helical" evidence="3">
    <location>
        <begin position="368"/>
        <end position="389"/>
    </location>
</feature>
<organism evidence="5 6">
    <name type="scientific">Enterovibrio nigricans DSM 22720</name>
    <dbReference type="NCBI Taxonomy" id="1121868"/>
    <lineage>
        <taxon>Bacteria</taxon>
        <taxon>Pseudomonadati</taxon>
        <taxon>Pseudomonadota</taxon>
        <taxon>Gammaproteobacteria</taxon>
        <taxon>Vibrionales</taxon>
        <taxon>Vibrionaceae</taxon>
        <taxon>Enterovibrio</taxon>
    </lineage>
</organism>